<protein>
    <recommendedName>
        <fullName evidence="3">Condensation domain-containing protein</fullName>
    </recommendedName>
</protein>
<dbReference type="InterPro" id="IPR023213">
    <property type="entry name" value="CAT-like_dom_sf"/>
</dbReference>
<keyword evidence="5" id="KW-1185">Reference proteome</keyword>
<dbReference type="GO" id="GO:0003824">
    <property type="term" value="F:catalytic activity"/>
    <property type="evidence" value="ECO:0007669"/>
    <property type="project" value="InterPro"/>
</dbReference>
<accession>A0A398CUK6</accession>
<dbReference type="Gene3D" id="3.30.559.30">
    <property type="entry name" value="Nonribosomal peptide synthetase, condensation domain"/>
    <property type="match status" value="1"/>
</dbReference>
<dbReference type="EMBL" id="QXJM01000017">
    <property type="protein sequence ID" value="RIE04949.1"/>
    <property type="molecule type" value="Genomic_DNA"/>
</dbReference>
<organism evidence="4 5">
    <name type="scientific">Cohnella faecalis</name>
    <dbReference type="NCBI Taxonomy" id="2315694"/>
    <lineage>
        <taxon>Bacteria</taxon>
        <taxon>Bacillati</taxon>
        <taxon>Bacillota</taxon>
        <taxon>Bacilli</taxon>
        <taxon>Bacillales</taxon>
        <taxon>Paenibacillaceae</taxon>
        <taxon>Cohnella</taxon>
    </lineage>
</organism>
<evidence type="ECO:0000313" key="5">
    <source>
        <dbReference type="Proteomes" id="UP000266340"/>
    </source>
</evidence>
<proteinExistence type="predicted"/>
<evidence type="ECO:0000259" key="3">
    <source>
        <dbReference type="Pfam" id="PF00668"/>
    </source>
</evidence>
<dbReference type="FunFam" id="3.30.559.30:FF:000001">
    <property type="entry name" value="Non-ribosomal peptide synthetase"/>
    <property type="match status" value="1"/>
</dbReference>
<dbReference type="GO" id="GO:0008610">
    <property type="term" value="P:lipid biosynthetic process"/>
    <property type="evidence" value="ECO:0007669"/>
    <property type="project" value="UniProtKB-ARBA"/>
</dbReference>
<dbReference type="Proteomes" id="UP000266340">
    <property type="component" value="Unassembled WGS sequence"/>
</dbReference>
<evidence type="ECO:0000256" key="1">
    <source>
        <dbReference type="ARBA" id="ARBA00022450"/>
    </source>
</evidence>
<gene>
    <name evidence="4" type="ORF">D3H35_03160</name>
</gene>
<name>A0A398CUK6_9BACL</name>
<feature type="domain" description="Condensation" evidence="3">
    <location>
        <begin position="2"/>
        <end position="277"/>
    </location>
</feature>
<comment type="caution">
    <text evidence="4">The sequence shown here is derived from an EMBL/GenBank/DDBJ whole genome shotgun (WGS) entry which is preliminary data.</text>
</comment>
<dbReference type="SUPFAM" id="SSF52777">
    <property type="entry name" value="CoA-dependent acyltransferases"/>
    <property type="match status" value="1"/>
</dbReference>
<dbReference type="AlphaFoldDB" id="A0A398CUK6"/>
<dbReference type="PANTHER" id="PTHR45398">
    <property type="match status" value="1"/>
</dbReference>
<dbReference type="Pfam" id="PF00668">
    <property type="entry name" value="Condensation"/>
    <property type="match status" value="1"/>
</dbReference>
<dbReference type="CDD" id="cd19531">
    <property type="entry name" value="LCL_NRPS-like"/>
    <property type="match status" value="1"/>
</dbReference>
<dbReference type="InterPro" id="IPR001242">
    <property type="entry name" value="Condensation_dom"/>
</dbReference>
<keyword evidence="1" id="KW-0596">Phosphopantetheine</keyword>
<reference evidence="4 5" key="1">
    <citation type="submission" date="2018-09" db="EMBL/GenBank/DDBJ databases">
        <title>Cohnella cavernae sp. nov., isolated from a karst cave.</title>
        <authorList>
            <person name="Zhu H."/>
        </authorList>
    </citation>
    <scope>NUCLEOTIDE SEQUENCE [LARGE SCALE GENOMIC DNA]</scope>
    <source>
        <strain evidence="4 5">K2E09-144</strain>
    </source>
</reference>
<evidence type="ECO:0000256" key="2">
    <source>
        <dbReference type="ARBA" id="ARBA00022553"/>
    </source>
</evidence>
<sequence>MQYKDYAVWQQAFMQSEAMKRQETYWLETFSGELPVLEMPTDYPRPAVQSFKGDQIQFVLDGELSAGLNRIAAETGTTLYMVLLAGYSALLSKYTGQEDIVVGTPIAGRPHADVENIIGMFVNTLAMRSRPAGEKTFTAYLQEVKEVALQAYEHQEYPFEELVEKLNVRRDLSRNPIFDTMFSLQNMSEEETEIEEMRFSPYGFEHSASKFDMSLTAVETGSEIGLSLSYCTAIYTKETAERLGRHYVALLRDISSQTAKQLKAIELLSAEEKRQLLHAFNDTKASYPADQTIQGCLKNR</sequence>
<dbReference type="OrthoDB" id="9765680at2"/>
<dbReference type="Gene3D" id="3.30.559.10">
    <property type="entry name" value="Chloramphenicol acetyltransferase-like domain"/>
    <property type="match status" value="1"/>
</dbReference>
<evidence type="ECO:0000313" key="4">
    <source>
        <dbReference type="EMBL" id="RIE04949.1"/>
    </source>
</evidence>
<dbReference type="PANTHER" id="PTHR45398:SF1">
    <property type="entry name" value="ENZYME, PUTATIVE (JCVI)-RELATED"/>
    <property type="match status" value="1"/>
</dbReference>
<keyword evidence="2" id="KW-0597">Phosphoprotein</keyword>